<dbReference type="GO" id="GO:0007165">
    <property type="term" value="P:signal transduction"/>
    <property type="evidence" value="ECO:0007669"/>
    <property type="project" value="InterPro"/>
</dbReference>
<dbReference type="SMR" id="A2DKL7"/>
<sequence length="296" mass="33602">MLTDCYPRVSVKWLEEKNAENIFYNLLSPDPREVAIIESLVLYIFKCWSEISVLFIKAATTIIQNFIDGFHTFYGINSVLKFLDLYFRTCQSKWDESMNTMVLTKFLPIFLSNFAYKYYPSLNRILSYAYSKNDNLAVQVMSKMIRCWPITCSSNIVCFIHHFSSIVTLVGPVKIAPYVTTMFTRIIESVKSDNQKVAVSALTISCNVTFIFEFVTKFSPLVRALYAAAEETAANHWSEEARSAAKQALISINNAALQIKLVSPPVPQNDKPEKLSSWRSLSQQFGIELIGTVPAC</sequence>
<accession>A2DKL7</accession>
<dbReference type="Proteomes" id="UP000001542">
    <property type="component" value="Unassembled WGS sequence"/>
</dbReference>
<proteinExistence type="predicted"/>
<dbReference type="InParanoid" id="A2DKL7"/>
<dbReference type="Gene3D" id="1.25.10.10">
    <property type="entry name" value="Leucine-rich Repeat Variant"/>
    <property type="match status" value="1"/>
</dbReference>
<evidence type="ECO:0000313" key="1">
    <source>
        <dbReference type="EMBL" id="EAY19000.1"/>
    </source>
</evidence>
<dbReference type="Pfam" id="PF01603">
    <property type="entry name" value="B56"/>
    <property type="match status" value="1"/>
</dbReference>
<organism evidence="1 2">
    <name type="scientific">Trichomonas vaginalis (strain ATCC PRA-98 / G3)</name>
    <dbReference type="NCBI Taxonomy" id="412133"/>
    <lineage>
        <taxon>Eukaryota</taxon>
        <taxon>Metamonada</taxon>
        <taxon>Parabasalia</taxon>
        <taxon>Trichomonadida</taxon>
        <taxon>Trichomonadidae</taxon>
        <taxon>Trichomonas</taxon>
    </lineage>
</organism>
<dbReference type="KEGG" id="tva:5464519"/>
<dbReference type="PANTHER" id="PTHR10257:SF3">
    <property type="entry name" value="SERINE_THREONINE-PROTEIN PHOSPHATASE 2A 56 KDA REGULATORY SUBUNIT GAMMA ISOFORM"/>
    <property type="match status" value="1"/>
</dbReference>
<dbReference type="GO" id="GO:0051177">
    <property type="term" value="P:meiotic sister chromatid cohesion"/>
    <property type="evidence" value="ECO:0000318"/>
    <property type="project" value="GO_Central"/>
</dbReference>
<dbReference type="InterPro" id="IPR016024">
    <property type="entry name" value="ARM-type_fold"/>
</dbReference>
<dbReference type="PANTHER" id="PTHR10257">
    <property type="entry name" value="SERINE/THREONINE PROTEIN PHOSPHATASE 2A PP2A REGULATORY SUBUNIT B"/>
    <property type="match status" value="1"/>
</dbReference>
<name>A2DKL7_TRIV3</name>
<dbReference type="SUPFAM" id="SSF48371">
    <property type="entry name" value="ARM repeat"/>
    <property type="match status" value="1"/>
</dbReference>
<gene>
    <name evidence="1" type="ORF">TVAG_246780</name>
</gene>
<dbReference type="VEuPathDB" id="TrichDB:TVAG_246780"/>
<reference evidence="1" key="1">
    <citation type="submission" date="2006-10" db="EMBL/GenBank/DDBJ databases">
        <authorList>
            <person name="Amadeo P."/>
            <person name="Zhao Q."/>
            <person name="Wortman J."/>
            <person name="Fraser-Liggett C."/>
            <person name="Carlton J."/>
        </authorList>
    </citation>
    <scope>NUCLEOTIDE SEQUENCE</scope>
    <source>
        <strain evidence="1">G3</strain>
    </source>
</reference>
<dbReference type="InterPro" id="IPR011989">
    <property type="entry name" value="ARM-like"/>
</dbReference>
<dbReference type="STRING" id="5722.A2DKL7"/>
<dbReference type="VEuPathDB" id="TrichDB:TVAGG3_0561250"/>
<dbReference type="AlphaFoldDB" id="A2DKL7"/>
<dbReference type="InterPro" id="IPR002554">
    <property type="entry name" value="PP2A_B56"/>
</dbReference>
<dbReference type="GO" id="GO:0072542">
    <property type="term" value="F:protein phosphatase activator activity"/>
    <property type="evidence" value="ECO:0000318"/>
    <property type="project" value="GO_Central"/>
</dbReference>
<reference evidence="1" key="2">
    <citation type="journal article" date="2007" name="Science">
        <title>Draft genome sequence of the sexually transmitted pathogen Trichomonas vaginalis.</title>
        <authorList>
            <person name="Carlton J.M."/>
            <person name="Hirt R.P."/>
            <person name="Silva J.C."/>
            <person name="Delcher A.L."/>
            <person name="Schatz M."/>
            <person name="Zhao Q."/>
            <person name="Wortman J.R."/>
            <person name="Bidwell S.L."/>
            <person name="Alsmark U.C.M."/>
            <person name="Besteiro S."/>
            <person name="Sicheritz-Ponten T."/>
            <person name="Noel C.J."/>
            <person name="Dacks J.B."/>
            <person name="Foster P.G."/>
            <person name="Simillion C."/>
            <person name="Van de Peer Y."/>
            <person name="Miranda-Saavedra D."/>
            <person name="Barton G.J."/>
            <person name="Westrop G.D."/>
            <person name="Mueller S."/>
            <person name="Dessi D."/>
            <person name="Fiori P.L."/>
            <person name="Ren Q."/>
            <person name="Paulsen I."/>
            <person name="Zhang H."/>
            <person name="Bastida-Corcuera F.D."/>
            <person name="Simoes-Barbosa A."/>
            <person name="Brown M.T."/>
            <person name="Hayes R.D."/>
            <person name="Mukherjee M."/>
            <person name="Okumura C.Y."/>
            <person name="Schneider R."/>
            <person name="Smith A.J."/>
            <person name="Vanacova S."/>
            <person name="Villalvazo M."/>
            <person name="Haas B.J."/>
            <person name="Pertea M."/>
            <person name="Feldblyum T.V."/>
            <person name="Utterback T.R."/>
            <person name="Shu C.L."/>
            <person name="Osoegawa K."/>
            <person name="de Jong P.J."/>
            <person name="Hrdy I."/>
            <person name="Horvathova L."/>
            <person name="Zubacova Z."/>
            <person name="Dolezal P."/>
            <person name="Malik S.B."/>
            <person name="Logsdon J.M. Jr."/>
            <person name="Henze K."/>
            <person name="Gupta A."/>
            <person name="Wang C.C."/>
            <person name="Dunne R.L."/>
            <person name="Upcroft J.A."/>
            <person name="Upcroft P."/>
            <person name="White O."/>
            <person name="Salzberg S.L."/>
            <person name="Tang P."/>
            <person name="Chiu C.-H."/>
            <person name="Lee Y.-S."/>
            <person name="Embley T.M."/>
            <person name="Coombs G.H."/>
            <person name="Mottram J.C."/>
            <person name="Tachezy J."/>
            <person name="Fraser-Liggett C.M."/>
            <person name="Johnson P.J."/>
        </authorList>
    </citation>
    <scope>NUCLEOTIDE SEQUENCE [LARGE SCALE GENOMIC DNA]</scope>
    <source>
        <strain evidence="1">G3</strain>
    </source>
</reference>
<keyword evidence="2" id="KW-1185">Reference proteome</keyword>
<evidence type="ECO:0000313" key="2">
    <source>
        <dbReference type="Proteomes" id="UP000001542"/>
    </source>
</evidence>
<dbReference type="GO" id="GO:0000159">
    <property type="term" value="C:protein phosphatase type 2A complex"/>
    <property type="evidence" value="ECO:0007669"/>
    <property type="project" value="InterPro"/>
</dbReference>
<protein>
    <submittedName>
        <fullName evidence="1">Uncharacterized protein</fullName>
    </submittedName>
</protein>
<dbReference type="EMBL" id="DS113212">
    <property type="protein sequence ID" value="EAY19000.1"/>
    <property type="molecule type" value="Genomic_DNA"/>
</dbReference>
<dbReference type="FunFam" id="1.25.10.10:FF:000331">
    <property type="entry name" value="Phosphoprotein phosphatase, putative"/>
    <property type="match status" value="1"/>
</dbReference>
<dbReference type="RefSeq" id="XP_001579986.1">
    <property type="nucleotide sequence ID" value="XM_001579936.1"/>
</dbReference>